<evidence type="ECO:0000313" key="2">
    <source>
        <dbReference type="Proteomes" id="UP000276389"/>
    </source>
</evidence>
<accession>A0A428LQB6</accession>
<evidence type="ECO:0000313" key="1">
    <source>
        <dbReference type="EMBL" id="RSK66711.1"/>
    </source>
</evidence>
<sequence length="14" mass="1745">MHAVRRQDILKKHL</sequence>
<proteinExistence type="predicted"/>
<comment type="caution">
    <text evidence="1">The sequence shown here is derived from an EMBL/GenBank/DDBJ whole genome shotgun (WGS) entry which is preliminary data.</text>
</comment>
<name>A0A428LQB6_9ENTR</name>
<gene>
    <name evidence="1" type="ORF">EJE24_14945</name>
</gene>
<organism evidence="1 2">
    <name type="scientific">Enterobacter huaxiensis</name>
    <dbReference type="NCBI Taxonomy" id="2494702"/>
    <lineage>
        <taxon>Bacteria</taxon>
        <taxon>Pseudomonadati</taxon>
        <taxon>Pseudomonadota</taxon>
        <taxon>Gammaproteobacteria</taxon>
        <taxon>Enterobacterales</taxon>
        <taxon>Enterobacteriaceae</taxon>
        <taxon>Enterobacter</taxon>
    </lineage>
</organism>
<dbReference type="Proteomes" id="UP000276389">
    <property type="component" value="Unassembled WGS sequence"/>
</dbReference>
<reference evidence="1 2" key="1">
    <citation type="submission" date="2018-12" db="EMBL/GenBank/DDBJ databases">
        <title>The Genome Submission of two Enterobacter spp. strains.</title>
        <authorList>
            <person name="Wu W."/>
            <person name="Wei L."/>
            <person name="Feng Y."/>
            <person name="Zong Z."/>
        </authorList>
    </citation>
    <scope>NUCLEOTIDE SEQUENCE [LARGE SCALE GENOMIC DNA]</scope>
    <source>
        <strain evidence="1 2">WCHEHu045002</strain>
    </source>
</reference>
<dbReference type="EMBL" id="RWHU01000005">
    <property type="protein sequence ID" value="RSK66711.1"/>
    <property type="molecule type" value="Genomic_DNA"/>
</dbReference>
<protein>
    <submittedName>
        <fullName evidence="1">Uncharacterized protein</fullName>
    </submittedName>
</protein>